<accession>A0A8J7IV00</accession>
<reference evidence="2" key="1">
    <citation type="submission" date="2020-10" db="EMBL/GenBank/DDBJ databases">
        <authorList>
            <person name="Castelo-Branco R."/>
            <person name="Eusebio N."/>
            <person name="Adriana R."/>
            <person name="Vieira A."/>
            <person name="Brugerolle De Fraissinette N."/>
            <person name="Rezende De Castro R."/>
            <person name="Schneider M.P."/>
            <person name="Vasconcelos V."/>
            <person name="Leao P.N."/>
        </authorList>
    </citation>
    <scope>NUCLEOTIDE SEQUENCE</scope>
    <source>
        <strain evidence="2">LEGE 07157</strain>
    </source>
</reference>
<dbReference type="EMBL" id="JADEWZ010000037">
    <property type="protein sequence ID" value="MBE9118082.1"/>
    <property type="molecule type" value="Genomic_DNA"/>
</dbReference>
<dbReference type="AlphaFoldDB" id="A0A8J7IV00"/>
<organism evidence="2 3">
    <name type="scientific">Lusitaniella coriacea LEGE 07157</name>
    <dbReference type="NCBI Taxonomy" id="945747"/>
    <lineage>
        <taxon>Bacteria</taxon>
        <taxon>Bacillati</taxon>
        <taxon>Cyanobacteriota</taxon>
        <taxon>Cyanophyceae</taxon>
        <taxon>Spirulinales</taxon>
        <taxon>Lusitaniellaceae</taxon>
        <taxon>Lusitaniella</taxon>
    </lineage>
</organism>
<evidence type="ECO:0000256" key="1">
    <source>
        <dbReference type="SAM" id="SignalP"/>
    </source>
</evidence>
<evidence type="ECO:0000313" key="3">
    <source>
        <dbReference type="Proteomes" id="UP000654482"/>
    </source>
</evidence>
<protein>
    <recommendedName>
        <fullName evidence="4">PEP-CTERM protein-sorting domain-containing protein</fullName>
    </recommendedName>
</protein>
<feature type="chain" id="PRO_5035161333" description="PEP-CTERM protein-sorting domain-containing protein" evidence="1">
    <location>
        <begin position="28"/>
        <end position="478"/>
    </location>
</feature>
<keyword evidence="3" id="KW-1185">Reference proteome</keyword>
<gene>
    <name evidence="2" type="ORF">IQ249_19490</name>
</gene>
<name>A0A8J7IV00_9CYAN</name>
<sequence length="478" mass="52062">MNNRMVRVCTGIFVGAIALATVEPVVAGTFRNGWQYAVDPSYDSYGSVNGGIQVGGTIYEIYGMAIKEDPITNRITVALNSNLPLTGNPTGSEVCNGTTCFPVENNSVAWGDIFFDVSGTGNFQEAFDNGQIVGVRFSPNNDSRTPDGSRLETGVYTGITGANVAGQNAGFRNLYHNRQLVKDRGDLGNREPWMGDIAWNNPYYGSYGSSSGSWATSENLMPNIIANGEKRGDVTIESEAALVAQGFDPSWFFQTGSQILGFSFEKIPELVGDFIATLLQECINDGISLIGSLSEPSSTPVLPEPDLCDIPMRNEQAYIIQPTRIQGDLKIFENTFSHLWYDPDPEMGYTFRGQQDTLFTEILNFPCGLDADDKFTVSVGNLPLGEFQPGQSVNFSQLIPGITGVPEFTITGINPENDYTPFPSESQFASQLKFNVETPSFTIETFYVSVPEPNSVLSLILLGGAGVSVRFLRKKSKR</sequence>
<dbReference type="RefSeq" id="WP_194031169.1">
    <property type="nucleotide sequence ID" value="NZ_JADEWZ010000037.1"/>
</dbReference>
<comment type="caution">
    <text evidence="2">The sequence shown here is derived from an EMBL/GenBank/DDBJ whole genome shotgun (WGS) entry which is preliminary data.</text>
</comment>
<proteinExistence type="predicted"/>
<feature type="signal peptide" evidence="1">
    <location>
        <begin position="1"/>
        <end position="27"/>
    </location>
</feature>
<evidence type="ECO:0008006" key="4">
    <source>
        <dbReference type="Google" id="ProtNLM"/>
    </source>
</evidence>
<keyword evidence="1" id="KW-0732">Signal</keyword>
<dbReference type="NCBIfam" id="NF041930">
    <property type="entry name" value="Xrt_dep_XDD3"/>
    <property type="match status" value="1"/>
</dbReference>
<evidence type="ECO:0000313" key="2">
    <source>
        <dbReference type="EMBL" id="MBE9118082.1"/>
    </source>
</evidence>
<dbReference type="Proteomes" id="UP000654482">
    <property type="component" value="Unassembled WGS sequence"/>
</dbReference>